<evidence type="ECO:0000256" key="2">
    <source>
        <dbReference type="SAM" id="SignalP"/>
    </source>
</evidence>
<reference evidence="4 5" key="1">
    <citation type="submission" date="2016-07" db="EMBL/GenBank/DDBJ databases">
        <title>Draft Genome Sequence of Methylobrevis pamukkalensis PK2.</title>
        <authorList>
            <person name="Vasilenko O.V."/>
            <person name="Doronina N.V."/>
            <person name="Shmareva M.N."/>
            <person name="Tarlachkov S.V."/>
            <person name="Mustakhimov I."/>
            <person name="Trotsenko Y.A."/>
        </authorList>
    </citation>
    <scope>NUCLEOTIDE SEQUENCE [LARGE SCALE GENOMIC DNA]</scope>
    <source>
        <strain evidence="4 5">PK2</strain>
    </source>
</reference>
<sequence length="243" mass="26347">MHFLTACFFLLAAVAFGHPAAAQTQAPVPAPAGAAVPLAPEAPPATPNAAEPGAADLVGILDRGQLRIAVPDFDAVPFVYDDNGRLGGTDVEMGRDIARQLGVEPMFLRRGKTFDELVDVIADGQADVAIGKISRTLRRAARVRFTRPYLVLKQAMALNRVGFADYAREREPVSVLRDYDGSIGVIRNSSFSAFAIVNFPDAQPIEFETWDEVLAALRSGRVLAAYRDEFEIKKLLIDDPAPR</sequence>
<dbReference type="PANTHER" id="PTHR35936">
    <property type="entry name" value="MEMBRANE-BOUND LYTIC MUREIN TRANSGLYCOSYLASE F"/>
    <property type="match status" value="1"/>
</dbReference>
<evidence type="ECO:0000313" key="4">
    <source>
        <dbReference type="EMBL" id="ODN70175.1"/>
    </source>
</evidence>
<dbReference type="Gene3D" id="3.40.190.10">
    <property type="entry name" value="Periplasmic binding protein-like II"/>
    <property type="match status" value="2"/>
</dbReference>
<dbReference type="PANTHER" id="PTHR35936:SF19">
    <property type="entry name" value="AMINO-ACID-BINDING PROTEIN YXEM-RELATED"/>
    <property type="match status" value="1"/>
</dbReference>
<accession>A0A1E3H207</accession>
<feature type="chain" id="PRO_5009128902" evidence="2">
    <location>
        <begin position="23"/>
        <end position="243"/>
    </location>
</feature>
<dbReference type="EMBL" id="MCRJ01000059">
    <property type="protein sequence ID" value="ODN70175.1"/>
    <property type="molecule type" value="Genomic_DNA"/>
</dbReference>
<comment type="caution">
    <text evidence="4">The sequence shown here is derived from an EMBL/GenBank/DDBJ whole genome shotgun (WGS) entry which is preliminary data.</text>
</comment>
<keyword evidence="5" id="KW-1185">Reference proteome</keyword>
<dbReference type="Pfam" id="PF00497">
    <property type="entry name" value="SBP_bac_3"/>
    <property type="match status" value="1"/>
</dbReference>
<evidence type="ECO:0000259" key="3">
    <source>
        <dbReference type="Pfam" id="PF00497"/>
    </source>
</evidence>
<evidence type="ECO:0000256" key="1">
    <source>
        <dbReference type="ARBA" id="ARBA00022729"/>
    </source>
</evidence>
<dbReference type="InterPro" id="IPR001638">
    <property type="entry name" value="Solute-binding_3/MltF_N"/>
</dbReference>
<dbReference type="OrthoDB" id="9807134at2"/>
<gene>
    <name evidence="4" type="ORF">A6302_02509</name>
</gene>
<protein>
    <submittedName>
        <fullName evidence="4">Cystine transporter subunit</fullName>
    </submittedName>
</protein>
<dbReference type="Proteomes" id="UP000094622">
    <property type="component" value="Unassembled WGS sequence"/>
</dbReference>
<evidence type="ECO:0000313" key="5">
    <source>
        <dbReference type="Proteomes" id="UP000094622"/>
    </source>
</evidence>
<proteinExistence type="predicted"/>
<dbReference type="SUPFAM" id="SSF53850">
    <property type="entry name" value="Periplasmic binding protein-like II"/>
    <property type="match status" value="1"/>
</dbReference>
<name>A0A1E3H207_9HYPH</name>
<feature type="signal peptide" evidence="2">
    <location>
        <begin position="1"/>
        <end position="22"/>
    </location>
</feature>
<keyword evidence="1 2" id="KW-0732">Signal</keyword>
<feature type="domain" description="Solute-binding protein family 3/N-terminal" evidence="3">
    <location>
        <begin position="74"/>
        <end position="158"/>
    </location>
</feature>
<dbReference type="AlphaFoldDB" id="A0A1E3H207"/>
<organism evidence="4 5">
    <name type="scientific">Methylobrevis pamukkalensis</name>
    <dbReference type="NCBI Taxonomy" id="1439726"/>
    <lineage>
        <taxon>Bacteria</taxon>
        <taxon>Pseudomonadati</taxon>
        <taxon>Pseudomonadota</taxon>
        <taxon>Alphaproteobacteria</taxon>
        <taxon>Hyphomicrobiales</taxon>
        <taxon>Pleomorphomonadaceae</taxon>
        <taxon>Methylobrevis</taxon>
    </lineage>
</organism>